<feature type="compositionally biased region" description="Polar residues" evidence="6">
    <location>
        <begin position="660"/>
        <end position="676"/>
    </location>
</feature>
<sequence length="1626" mass="176448">MSSTLLLKLQQRRELLLNNLVSHLFPFKPNEENYKTALEYSTSNLNPKYHSFQEVRSTDVKELYEELEERLLEHSQLTKAAALSQLRHKLCSLGLEGTNENLDWSILSLLLGLSTKPLDTLYTPDVKRHEDEIGKAGLGLAVNRGDQLPHYGAGGHGVGSAMERRSSESGSESDDGWDEQLQLSDWSQEGEDGKDNTPAPSRTDNQAEVSYISAAIASAHAQQGTAHSLKGVSSHQTTMTTDVRSFIADEGYLRQEAWMKLSRFLTSSTTLALQESSQHTSMAAPSHNSLLFAQSHPHDLLPLLRQARQKLQLVSSPGMSSDCFSNTALIHHVVSLLLGGAATDPNHPATHPQSQRLLPFEWDSSVRHAVVCKGVHVPYLSPTTLHSLMNQLAESGQQVRFLQGLVHSSPEASTLFISSALLDSVEAGEPSHSSTAEGKLVLLTPCFRSFLTALAMQLRRIMKPLIVIQQKNNERSGAAAAAAAKSGSMNPSSPSSELTFLSLLDLVSPVLRRIKLLTVVTKSVLHSLPAAEGKSDSASKEVSTVSQSSEGAASQQAHSTACLLNTLHAQLSCMAPCGGPSDRSNHQSVLFLYLGGLLPLLQGLDSWLHDSSDQYDTLPQDFFIRPAIKRISELDPKFWSEGYQLNMHNPDDQTAHAADQKSSFPDNSEGARSTTDINDEKTKAVPSCPDFLCSMAEELLTAGKSLRLLKSCEKPGEALGTTGARPGEVLGTTGGRPGEAFGTAGGRKSVDSPNVQTTSSYYKADASNTERLVISGVRNQDLRNSFVMSLQSYLGNYRGLSVSKIQSKEVQHCALAPATASVNDSASASLSPHPSSATGIELQGHLHTPLPSKSQSYFSLMASAGASMSKPEPWVTSQYQAAMRPENALGNEGNAMPGRPPSLWVPTWCPSTDSPEDQACRLGPASLHFSAKSLTLSNLKRTQTCTTNQVHEQWLLLAKAGLTTASSQSPISHLEASRALAEPVSSQHASPSGCFPECSMDVDTVLGTPVKSISLSSPGTRQGQQAITASIDRPPQNPEKDCMGLDNWHTSILQGMRGWEAGLKMGGSLVTRNGSMQKRLGKSLLEIQRSMQSPHLTSTSAFRSSYPLTICAVAEHQHPGRVQGPTTMQHVGSACQGGKPGVGLGSVQHQPHLHQLSWLLEGLTDVDPPPVDVLLEQCLIPLLKLKVNEINGRLLKSLLSDWGLISELSKLRNFYFMASPTMQAWSASLLTSLLRGRTLEDYLEHELESMLQEAALSSHPDHEALPPLQSVSVVIDYKRVARAREKQVEATRKTAVAAGTSVTAPDQRQNHCVAELEGLQLRYQPSWLMTLMGGPRSMDSYCQVQVFLLQIQLAKLALDSTRQRCQKLFQLHSKSHAVISLVTMKGAAGGKNSSYSNGMDVLDVLYGGQEEASRQLPKVSTARSGKKLDASDERLALQEMMNFVNNLHQAVLDRLLLNSWVQLERGLHLAKSLDEVVALHQSFVQAMDQQCGRGGGDSGSGTHRHLWAAITRVLDQTVRFCSAQKTAAEAAEALSMSYSIPQSGASGVLAGGLSQRSHAHLKDQITAAREVMSDAAAQFRQLLLYLLRILYAASIKGRSRAEFQLMLSRINHNGFYNKALEMYIAE</sequence>
<dbReference type="GO" id="GO:0000922">
    <property type="term" value="C:spindle pole"/>
    <property type="evidence" value="ECO:0007669"/>
    <property type="project" value="InterPro"/>
</dbReference>
<comment type="caution">
    <text evidence="9">The sequence shown here is derived from an EMBL/GenBank/DDBJ whole genome shotgun (WGS) entry which is preliminary data.</text>
</comment>
<keyword evidence="10" id="KW-1185">Reference proteome</keyword>
<reference evidence="9 10" key="1">
    <citation type="submission" date="2017-08" db="EMBL/GenBank/DDBJ databases">
        <title>Acidophilic green algal genome provides insights into adaptation to an acidic environment.</title>
        <authorList>
            <person name="Hirooka S."/>
            <person name="Hirose Y."/>
            <person name="Kanesaki Y."/>
            <person name="Higuchi S."/>
            <person name="Fujiwara T."/>
            <person name="Onuma R."/>
            <person name="Era A."/>
            <person name="Ohbayashi R."/>
            <person name="Uzuka A."/>
            <person name="Nozaki H."/>
            <person name="Yoshikawa H."/>
            <person name="Miyagishima S.Y."/>
        </authorList>
    </citation>
    <scope>NUCLEOTIDE SEQUENCE [LARGE SCALE GENOMIC DNA]</scope>
    <source>
        <strain evidence="9 10">NIES-2499</strain>
    </source>
</reference>
<feature type="region of interest" description="Disordered" evidence="6">
    <location>
        <begin position="716"/>
        <end position="755"/>
    </location>
</feature>
<feature type="domain" description="Gamma tubulin complex component protein N-terminal" evidence="8">
    <location>
        <begin position="373"/>
        <end position="719"/>
    </location>
</feature>
<dbReference type="STRING" id="1157962.A0A250WTC5"/>
<dbReference type="Gene3D" id="1.20.120.1900">
    <property type="entry name" value="Gamma-tubulin complex, C-terminal domain"/>
    <property type="match status" value="1"/>
</dbReference>
<comment type="similarity">
    <text evidence="2">Belongs to the TUBGCP family.</text>
</comment>
<feature type="region of interest" description="Disordered" evidence="6">
    <location>
        <begin position="645"/>
        <end position="681"/>
    </location>
</feature>
<dbReference type="InterPro" id="IPR040457">
    <property type="entry name" value="GCP_C"/>
</dbReference>
<evidence type="ECO:0000256" key="6">
    <source>
        <dbReference type="SAM" id="MobiDB-lite"/>
    </source>
</evidence>
<keyword evidence="3" id="KW-0963">Cytoplasm</keyword>
<organism evidence="9 10">
    <name type="scientific">Chlamydomonas eustigma</name>
    <dbReference type="NCBI Taxonomy" id="1157962"/>
    <lineage>
        <taxon>Eukaryota</taxon>
        <taxon>Viridiplantae</taxon>
        <taxon>Chlorophyta</taxon>
        <taxon>core chlorophytes</taxon>
        <taxon>Chlorophyceae</taxon>
        <taxon>CS clade</taxon>
        <taxon>Chlamydomonadales</taxon>
        <taxon>Chlamydomonadaceae</taxon>
        <taxon>Chlamydomonas</taxon>
    </lineage>
</organism>
<evidence type="ECO:0000256" key="4">
    <source>
        <dbReference type="ARBA" id="ARBA00022701"/>
    </source>
</evidence>
<evidence type="ECO:0000256" key="2">
    <source>
        <dbReference type="ARBA" id="ARBA00010337"/>
    </source>
</evidence>
<dbReference type="GO" id="GO:0043015">
    <property type="term" value="F:gamma-tubulin binding"/>
    <property type="evidence" value="ECO:0007669"/>
    <property type="project" value="InterPro"/>
</dbReference>
<evidence type="ECO:0000259" key="7">
    <source>
        <dbReference type="Pfam" id="PF04130"/>
    </source>
</evidence>
<accession>A0A250WTC5</accession>
<dbReference type="GO" id="GO:0005874">
    <property type="term" value="C:microtubule"/>
    <property type="evidence" value="ECO:0007669"/>
    <property type="project" value="UniProtKB-KW"/>
</dbReference>
<evidence type="ECO:0000256" key="3">
    <source>
        <dbReference type="ARBA" id="ARBA00022490"/>
    </source>
</evidence>
<evidence type="ECO:0000256" key="1">
    <source>
        <dbReference type="ARBA" id="ARBA00004245"/>
    </source>
</evidence>
<keyword evidence="5" id="KW-0206">Cytoskeleton</keyword>
<dbReference type="GO" id="GO:0051225">
    <property type="term" value="P:spindle assembly"/>
    <property type="evidence" value="ECO:0007669"/>
    <property type="project" value="TreeGrafter"/>
</dbReference>
<dbReference type="GO" id="GO:0051011">
    <property type="term" value="F:microtubule minus-end binding"/>
    <property type="evidence" value="ECO:0007669"/>
    <property type="project" value="TreeGrafter"/>
</dbReference>
<dbReference type="EMBL" id="BEGY01000005">
    <property type="protein sequence ID" value="GAX73780.1"/>
    <property type="molecule type" value="Genomic_DNA"/>
</dbReference>
<evidence type="ECO:0000313" key="9">
    <source>
        <dbReference type="EMBL" id="GAX73780.1"/>
    </source>
</evidence>
<proteinExistence type="inferred from homology"/>
<dbReference type="GO" id="GO:0031122">
    <property type="term" value="P:cytoplasmic microtubule organization"/>
    <property type="evidence" value="ECO:0007669"/>
    <property type="project" value="TreeGrafter"/>
</dbReference>
<name>A0A250WTC5_9CHLO</name>
<evidence type="ECO:0008006" key="11">
    <source>
        <dbReference type="Google" id="ProtNLM"/>
    </source>
</evidence>
<feature type="region of interest" description="Disordered" evidence="6">
    <location>
        <begin position="147"/>
        <end position="179"/>
    </location>
</feature>
<comment type="subcellular location">
    <subcellularLocation>
        <location evidence="1">Cytoplasm</location>
        <location evidence="1">Cytoskeleton</location>
    </subcellularLocation>
</comment>
<evidence type="ECO:0000259" key="8">
    <source>
        <dbReference type="Pfam" id="PF17681"/>
    </source>
</evidence>
<dbReference type="InterPro" id="IPR042241">
    <property type="entry name" value="GCP_C_sf"/>
</dbReference>
<dbReference type="InterPro" id="IPR059169">
    <property type="entry name" value="GCP5_N_ext"/>
</dbReference>
<dbReference type="Pfam" id="PF17681">
    <property type="entry name" value="GCP_N_terminal"/>
    <property type="match status" value="1"/>
</dbReference>
<dbReference type="Proteomes" id="UP000232323">
    <property type="component" value="Unassembled WGS sequence"/>
</dbReference>
<dbReference type="InterPro" id="IPR007259">
    <property type="entry name" value="GCP"/>
</dbReference>
<gene>
    <name evidence="9" type="ORF">CEUSTIGMA_g1231.t1</name>
</gene>
<dbReference type="InterPro" id="IPR041470">
    <property type="entry name" value="GCP_N"/>
</dbReference>
<dbReference type="PANTHER" id="PTHR19302:SF33">
    <property type="entry name" value="GAMMA-TUBULIN COMPLEX COMPONENT 5"/>
    <property type="match status" value="1"/>
</dbReference>
<dbReference type="Pfam" id="PF04130">
    <property type="entry name" value="GCP_C_terminal"/>
    <property type="match status" value="1"/>
</dbReference>
<dbReference type="OrthoDB" id="542853at2759"/>
<protein>
    <recommendedName>
        <fullName evidence="11">Gamma tubulin complex component C-terminal domain-containing protein</fullName>
    </recommendedName>
</protein>
<evidence type="ECO:0000256" key="5">
    <source>
        <dbReference type="ARBA" id="ARBA00023212"/>
    </source>
</evidence>
<dbReference type="PANTHER" id="PTHR19302">
    <property type="entry name" value="GAMMA TUBULIN COMPLEX PROTEIN"/>
    <property type="match status" value="1"/>
</dbReference>
<dbReference type="CDD" id="cd22572">
    <property type="entry name" value="GCP5_NTD"/>
    <property type="match status" value="1"/>
</dbReference>
<dbReference type="GO" id="GO:0000278">
    <property type="term" value="P:mitotic cell cycle"/>
    <property type="evidence" value="ECO:0007669"/>
    <property type="project" value="TreeGrafter"/>
</dbReference>
<keyword evidence="4" id="KW-0493">Microtubule</keyword>
<feature type="domain" description="Gamma tubulin complex component C-terminal" evidence="7">
    <location>
        <begin position="1204"/>
        <end position="1616"/>
    </location>
</feature>
<dbReference type="GO" id="GO:0000930">
    <property type="term" value="C:gamma-tubulin complex"/>
    <property type="evidence" value="ECO:0007669"/>
    <property type="project" value="TreeGrafter"/>
</dbReference>
<dbReference type="GO" id="GO:0051321">
    <property type="term" value="P:meiotic cell cycle"/>
    <property type="evidence" value="ECO:0007669"/>
    <property type="project" value="TreeGrafter"/>
</dbReference>
<evidence type="ECO:0000313" key="10">
    <source>
        <dbReference type="Proteomes" id="UP000232323"/>
    </source>
</evidence>
<dbReference type="GO" id="GO:0007020">
    <property type="term" value="P:microtubule nucleation"/>
    <property type="evidence" value="ECO:0007669"/>
    <property type="project" value="InterPro"/>
</dbReference>